<evidence type="ECO:0000256" key="1">
    <source>
        <dbReference type="SAM" id="Phobius"/>
    </source>
</evidence>
<keyword evidence="2" id="KW-0808">Transferase</keyword>
<dbReference type="InterPro" id="IPR036691">
    <property type="entry name" value="Endo/exonu/phosph_ase_sf"/>
</dbReference>
<keyword evidence="1" id="KW-0472">Membrane</keyword>
<dbReference type="AlphaFoldDB" id="A0A699KRN1"/>
<proteinExistence type="predicted"/>
<feature type="transmembrane region" description="Helical" evidence="1">
    <location>
        <begin position="44"/>
        <end position="67"/>
    </location>
</feature>
<sequence>MLWDYSCHVKDNWDGECMIMGDFNEVRTEEERFWSLFNRQGANAFNNFITSACLVGLSLGSYSFTWAHKSATKMSKLDSFLISEGLLAIFPHLFAICLDRHLSDHRPILLKEMYSDFSAIPFRIFHSWFQRDGFNKMVEGTWKNLDVTDNNRLIYLNKKWKLLKQEIRSWIKKEKSSSSMDKAHTQNKLTDIDRMLNPGCVNIEILNQRTELMKSLNDINSLETMKAAQKAIVRWAIEGDENTKYYNGIVGNK</sequence>
<dbReference type="SUPFAM" id="SSF56219">
    <property type="entry name" value="DNase I-like"/>
    <property type="match status" value="1"/>
</dbReference>
<gene>
    <name evidence="2" type="ORF">Tci_674234</name>
</gene>
<keyword evidence="2" id="KW-0548">Nucleotidyltransferase</keyword>
<keyword evidence="1" id="KW-1133">Transmembrane helix</keyword>
<organism evidence="2">
    <name type="scientific">Tanacetum cinerariifolium</name>
    <name type="common">Dalmatian daisy</name>
    <name type="synonym">Chrysanthemum cinerariifolium</name>
    <dbReference type="NCBI Taxonomy" id="118510"/>
    <lineage>
        <taxon>Eukaryota</taxon>
        <taxon>Viridiplantae</taxon>
        <taxon>Streptophyta</taxon>
        <taxon>Embryophyta</taxon>
        <taxon>Tracheophyta</taxon>
        <taxon>Spermatophyta</taxon>
        <taxon>Magnoliopsida</taxon>
        <taxon>eudicotyledons</taxon>
        <taxon>Gunneridae</taxon>
        <taxon>Pentapetalae</taxon>
        <taxon>asterids</taxon>
        <taxon>campanulids</taxon>
        <taxon>Asterales</taxon>
        <taxon>Asteraceae</taxon>
        <taxon>Asteroideae</taxon>
        <taxon>Anthemideae</taxon>
        <taxon>Anthemidinae</taxon>
        <taxon>Tanacetum</taxon>
    </lineage>
</organism>
<comment type="caution">
    <text evidence="2">The sequence shown here is derived from an EMBL/GenBank/DDBJ whole genome shotgun (WGS) entry which is preliminary data.</text>
</comment>
<dbReference type="GO" id="GO:0003964">
    <property type="term" value="F:RNA-directed DNA polymerase activity"/>
    <property type="evidence" value="ECO:0007669"/>
    <property type="project" value="UniProtKB-KW"/>
</dbReference>
<dbReference type="PANTHER" id="PTHR33710:SF64">
    <property type="entry name" value="ENDONUCLEASE_EXONUCLEASE_PHOSPHATASE DOMAIN-CONTAINING PROTEIN"/>
    <property type="match status" value="1"/>
</dbReference>
<accession>A0A699KRN1</accession>
<reference evidence="2" key="1">
    <citation type="journal article" date="2019" name="Sci. Rep.">
        <title>Draft genome of Tanacetum cinerariifolium, the natural source of mosquito coil.</title>
        <authorList>
            <person name="Yamashiro T."/>
            <person name="Shiraishi A."/>
            <person name="Satake H."/>
            <person name="Nakayama K."/>
        </authorList>
    </citation>
    <scope>NUCLEOTIDE SEQUENCE</scope>
</reference>
<name>A0A699KRN1_TANCI</name>
<dbReference type="Gene3D" id="3.60.10.10">
    <property type="entry name" value="Endonuclease/exonuclease/phosphatase"/>
    <property type="match status" value="1"/>
</dbReference>
<feature type="non-terminal residue" evidence="2">
    <location>
        <position position="253"/>
    </location>
</feature>
<feature type="transmembrane region" description="Helical" evidence="1">
    <location>
        <begin position="79"/>
        <end position="98"/>
    </location>
</feature>
<keyword evidence="1" id="KW-0812">Transmembrane</keyword>
<keyword evidence="2" id="KW-0695">RNA-directed DNA polymerase</keyword>
<protein>
    <submittedName>
        <fullName evidence="2">RNA-directed DNA polymerase, eukaryota</fullName>
    </submittedName>
</protein>
<dbReference type="PANTHER" id="PTHR33710">
    <property type="entry name" value="BNAC02G09200D PROTEIN"/>
    <property type="match status" value="1"/>
</dbReference>
<evidence type="ECO:0000313" key="2">
    <source>
        <dbReference type="EMBL" id="GFB02263.1"/>
    </source>
</evidence>
<dbReference type="EMBL" id="BKCJ010535450">
    <property type="protein sequence ID" value="GFB02263.1"/>
    <property type="molecule type" value="Genomic_DNA"/>
</dbReference>